<dbReference type="Pfam" id="PF12867">
    <property type="entry name" value="DinB_2"/>
    <property type="match status" value="1"/>
</dbReference>
<dbReference type="EC" id="6.3.2.2" evidence="5"/>
<comment type="similarity">
    <text evidence="5">Belongs to the glutamate--cysteine ligase type 2 family. EgtA subfamily.</text>
</comment>
<dbReference type="InterPro" id="IPR051043">
    <property type="entry name" value="Sulfatase_Mod_Factor_Kinase"/>
</dbReference>
<comment type="function">
    <text evidence="6">Catalyzes the oxidative sulfurization of hercynine (N-alpha,N-alpha,N-alpha-trimethyl-L-histidine) into hercynyl-gamma-L-glutamyl-L-cysteine sulfoxide, a step in the biosynthesis pathway of ergothioneine.</text>
</comment>
<feature type="binding site" evidence="6">
    <location>
        <position position="965"/>
    </location>
    <ligand>
        <name>gamma-L-glutamyl-L-cysteine</name>
        <dbReference type="ChEBI" id="CHEBI:58173"/>
    </ligand>
</feature>
<dbReference type="GO" id="GO:0004357">
    <property type="term" value="F:glutamate-cysteine ligase activity"/>
    <property type="evidence" value="ECO:0007669"/>
    <property type="project" value="UniProtKB-UniRule"/>
</dbReference>
<keyword evidence="6" id="KW-0503">Monooxygenase</keyword>
<name>A0A516X1W6_9ACTN</name>
<feature type="compositionally biased region" description="Basic and acidic residues" evidence="7">
    <location>
        <begin position="582"/>
        <end position="596"/>
    </location>
</feature>
<dbReference type="HAMAP" id="MF_02034">
    <property type="entry name" value="EgtA"/>
    <property type="match status" value="1"/>
</dbReference>
<keyword evidence="5" id="KW-0436">Ligase</keyword>
<dbReference type="Pfam" id="PF04107">
    <property type="entry name" value="GCS2"/>
    <property type="match status" value="1"/>
</dbReference>
<dbReference type="GO" id="GO:0044875">
    <property type="term" value="F:gamma-glutamyl hercynylcysteine sulfoxide synthase activity"/>
    <property type="evidence" value="ECO:0007669"/>
    <property type="project" value="UniProtKB-EC"/>
</dbReference>
<keyword evidence="5" id="KW-0067">ATP-binding</keyword>
<keyword evidence="11" id="KW-1185">Reference proteome</keyword>
<dbReference type="GO" id="GO:0005506">
    <property type="term" value="F:iron ion binding"/>
    <property type="evidence" value="ECO:0007669"/>
    <property type="project" value="UniProtKB-UniRule"/>
</dbReference>
<feature type="region of interest" description="Disordered" evidence="7">
    <location>
        <begin position="688"/>
        <end position="710"/>
    </location>
</feature>
<feature type="domain" description="DinB-like" evidence="9">
    <location>
        <begin position="518"/>
        <end position="672"/>
    </location>
</feature>
<reference evidence="10 11" key="1">
    <citation type="submission" date="2019-07" db="EMBL/GenBank/DDBJ databases">
        <title>Tomitella cavernea sp. nov., an actinomycete isolated from soil.</title>
        <authorList>
            <person name="Cheng J."/>
        </authorList>
    </citation>
    <scope>NUCLEOTIDE SEQUENCE [LARGE SCALE GENOMIC DNA]</scope>
    <source>
        <strain evidence="10 11">HY188</strain>
    </source>
</reference>
<keyword evidence="6" id="KW-0479">Metal-binding</keyword>
<feature type="domain" description="Sulfatase-modifying factor enzyme-like" evidence="8">
    <location>
        <begin position="714"/>
        <end position="976"/>
    </location>
</feature>
<dbReference type="InterPro" id="IPR032890">
    <property type="entry name" value="EgtB_Actinobacteria"/>
</dbReference>
<dbReference type="SUPFAM" id="SSF109854">
    <property type="entry name" value="DinB/YfiT-like putative metalloenzymes"/>
    <property type="match status" value="1"/>
</dbReference>
<dbReference type="UniPathway" id="UPA01014"/>
<evidence type="ECO:0000259" key="8">
    <source>
        <dbReference type="Pfam" id="PF03781"/>
    </source>
</evidence>
<dbReference type="InterPro" id="IPR042095">
    <property type="entry name" value="SUMF_sf"/>
</dbReference>
<feature type="binding site" evidence="6">
    <location>
        <begin position="612"/>
        <end position="615"/>
    </location>
    <ligand>
        <name>gamma-L-glutamyl-L-cysteine</name>
        <dbReference type="ChEBI" id="CHEBI:58173"/>
    </ligand>
</feature>
<dbReference type="InterPro" id="IPR034660">
    <property type="entry name" value="DinB/YfiT-like"/>
</dbReference>
<comment type="catalytic activity">
    <reaction evidence="6">
        <text>gamma-L-glutamyl-L-cysteine + hercynine + O2 = gamma-L-glutamyl-hercynylcysteine S-oxide + H2O</text>
        <dbReference type="Rhea" id="RHEA:42672"/>
        <dbReference type="ChEBI" id="CHEBI:15377"/>
        <dbReference type="ChEBI" id="CHEBI:15379"/>
        <dbReference type="ChEBI" id="CHEBI:15781"/>
        <dbReference type="ChEBI" id="CHEBI:58173"/>
        <dbReference type="ChEBI" id="CHEBI:82703"/>
        <dbReference type="EC" id="1.14.99.50"/>
    </reaction>
</comment>
<evidence type="ECO:0000256" key="2">
    <source>
        <dbReference type="ARBA" id="ARBA00023004"/>
    </source>
</evidence>
<comment type="similarity">
    <text evidence="6">Belongs to the EgtB family.</text>
</comment>
<feature type="binding site" evidence="6">
    <location>
        <position position="668"/>
    </location>
    <ligand>
        <name>Fe cation</name>
        <dbReference type="ChEBI" id="CHEBI:24875"/>
    </ligand>
</feature>
<dbReference type="OrthoDB" id="9768004at2"/>
<evidence type="ECO:0000313" key="10">
    <source>
        <dbReference type="EMBL" id="QDQ97068.1"/>
    </source>
</evidence>
<feature type="region of interest" description="Disordered" evidence="7">
    <location>
        <begin position="1"/>
        <end position="89"/>
    </location>
</feature>
<dbReference type="InterPro" id="IPR005532">
    <property type="entry name" value="SUMF_dom"/>
</dbReference>
<dbReference type="InterPro" id="IPR024775">
    <property type="entry name" value="DinB-like"/>
</dbReference>
<evidence type="ECO:0000256" key="4">
    <source>
        <dbReference type="ARBA" id="ARBA00048819"/>
    </source>
</evidence>
<keyword evidence="5" id="KW-0547">Nucleotide-binding</keyword>
<evidence type="ECO:0000256" key="1">
    <source>
        <dbReference type="ARBA" id="ARBA00023002"/>
    </source>
</evidence>
<dbReference type="SUPFAM" id="SSF55931">
    <property type="entry name" value="Glutamine synthetase/guanido kinase"/>
    <property type="match status" value="1"/>
</dbReference>
<dbReference type="HAMAP" id="MF_02035">
    <property type="entry name" value="EgtB"/>
    <property type="match status" value="1"/>
</dbReference>
<evidence type="ECO:0000259" key="9">
    <source>
        <dbReference type="Pfam" id="PF12867"/>
    </source>
</evidence>
<dbReference type="InterPro" id="IPR006336">
    <property type="entry name" value="GCS2"/>
</dbReference>
<proteinExistence type="inferred from homology"/>
<dbReference type="Gene3D" id="3.90.1580.10">
    <property type="entry name" value="paralog of FGE (formylglycine-generating enzyme)"/>
    <property type="match status" value="1"/>
</dbReference>
<comment type="cofactor">
    <cofactor evidence="6">
        <name>Fe(2+)</name>
        <dbReference type="ChEBI" id="CHEBI:29033"/>
    </cofactor>
</comment>
<evidence type="ECO:0000256" key="3">
    <source>
        <dbReference type="ARBA" id="ARBA00037882"/>
    </source>
</evidence>
<keyword evidence="2 6" id="KW-0408">Iron</keyword>
<feature type="region of interest" description="Disordered" evidence="7">
    <location>
        <begin position="570"/>
        <end position="596"/>
    </location>
</feature>
<dbReference type="InterPro" id="IPR014746">
    <property type="entry name" value="Gln_synth/guanido_kin_cat_dom"/>
</dbReference>
<gene>
    <name evidence="6 10" type="primary">egtB</name>
    <name evidence="5" type="synonym">egtA</name>
    <name evidence="10" type="ORF">FO059_06625</name>
</gene>
<sequence>MMRRSLRPAPREVNVGEDPRSRESRLPPEMSQPRTAQPRTVQPNGTIDPGGSAMTVRPAASALPAGPATDDARVHGDDGWPPVTEESARERVAGRCFGLRPPRLVGAELEWLTRTRSGGRPTAAHLAGALGAHAPGSVAPGSPHAALPAGGSVSIEPGGQVEISSAPLRDVDTLCAALTADAAALRALLGARGIEMIPGAVDGVRAPSRILTVARYAAMQERFDRNGPLGAAMMCNTAAIHVSVDCGADPEDLALRWRALNAVGPALVAAFADAGDAVVGGDGHGGMTRAGRWASERMRTWLTLDPGRTGLDAAAPGASADPVAAYTRWALSAPLLCVQREDGDWSVPGDVTFAQWIAGDAAAPDRAPTAADLDYHLTTLFPPVRPCGHLEVRYIDAQPAPAGDHGQALHEEAWPAPIAVVDALVRTPETARRAAAIAESTRGEWRRAAQRGLADEELRGSAQALLGLAAEAAPGGATQAIESVARRIARAGGSAVGAARSSSPQDDRDDVRAACRSALERARRRTRVLTDVPDDQLTAQHSELMSPLVWDLAHIGNQEDLWLVRAAGGRAATPPVTGPQDEPWRSHDSGDAPAHDGAHGLDDLYDAFRHPRATRPALPILGPEAARGYTASVRAHAMAVLERCGFDGDPLTAGGFVFGMVAQHEQQHDETMLATHQLRTGPRLLHAPAAPRARRPLGGDAGAPGAVRSDRAAPEVVVPGGAFTMGTDGAPGPESWALDNERPAHRVEVAAFAIEAVPVTNRRYARFIADGGYRRRELWSERGWRHRLQEVLEAPQFWSRAGDGHWVRRRFGATEDLEPDEPVVHVSYFEAEAFAAWAGKRLPTEAEWEKAARHHPSAGHSRAYPWGDEAPAERHANLGQRHLSPAGVWAYPDGATASGIHQLIGDVWEWTSSGFEAYPGFRAFPYREYSEVFFGGDYRVLRGGSFGTDAVACRGTFRNWDHPVRRQIFAGIRLARDCADAAGSSSSGADESGDA</sequence>
<dbReference type="InterPro" id="IPR017809">
    <property type="entry name" value="EgtA_Actinobacteria"/>
</dbReference>
<dbReference type="PANTHER" id="PTHR23150:SF36">
    <property type="entry name" value="HERCYNINE OXYGENASE"/>
    <property type="match status" value="1"/>
</dbReference>
<dbReference type="Proteomes" id="UP000317344">
    <property type="component" value="Chromosome"/>
</dbReference>
<evidence type="ECO:0000256" key="7">
    <source>
        <dbReference type="SAM" id="MobiDB-lite"/>
    </source>
</evidence>
<dbReference type="Gene3D" id="3.30.590.20">
    <property type="match status" value="1"/>
</dbReference>
<feature type="compositionally biased region" description="Basic and acidic residues" evidence="7">
    <location>
        <begin position="17"/>
        <end position="26"/>
    </location>
</feature>
<dbReference type="InterPro" id="IPR016187">
    <property type="entry name" value="CTDL_fold"/>
</dbReference>
<evidence type="ECO:0000256" key="6">
    <source>
        <dbReference type="HAMAP-Rule" id="MF_02035"/>
    </source>
</evidence>
<dbReference type="Pfam" id="PF03781">
    <property type="entry name" value="FGE-sulfatase"/>
    <property type="match status" value="1"/>
</dbReference>
<evidence type="ECO:0000256" key="5">
    <source>
        <dbReference type="HAMAP-Rule" id="MF_02034"/>
    </source>
</evidence>
<dbReference type="SUPFAM" id="SSF56436">
    <property type="entry name" value="C-type lectin-like"/>
    <property type="match status" value="1"/>
</dbReference>
<reference evidence="10 11" key="2">
    <citation type="submission" date="2019-07" db="EMBL/GenBank/DDBJ databases">
        <authorList>
            <person name="Huang Y."/>
        </authorList>
    </citation>
    <scope>NUCLEOTIDE SEQUENCE [LARGE SCALE GENOMIC DNA]</scope>
    <source>
        <strain evidence="10 11">HY188</strain>
    </source>
</reference>
<feature type="binding site" evidence="6">
    <location>
        <position position="664"/>
    </location>
    <ligand>
        <name>Fe cation</name>
        <dbReference type="ChEBI" id="CHEBI:24875"/>
    </ligand>
</feature>
<comment type="function">
    <text evidence="5">Catalyzes the synthesis of gamma-glutamylcysteine (gamma-GC). This compound is used as substrate for the biosynthesis of the low-molecular thiol compound ergothioneine.</text>
</comment>
<evidence type="ECO:0000313" key="11">
    <source>
        <dbReference type="Proteomes" id="UP000317344"/>
    </source>
</evidence>
<protein>
    <recommendedName>
        <fullName evidence="5 6">Multifunctional fusion protein</fullName>
    </recommendedName>
    <domain>
        <recommendedName>
            <fullName evidence="5">Glutamate--cysteine ligase EgtA</fullName>
            <ecNumber evidence="5">6.3.2.2</ecNumber>
        </recommendedName>
        <alternativeName>
            <fullName evidence="5">Gamma-glutamylcysteine synthase</fullName>
            <shortName evidence="5">GCS</shortName>
            <shortName evidence="5">Gamma-ECS</shortName>
        </alternativeName>
    </domain>
    <domain>
        <recommendedName>
            <fullName evidence="6">Hercynine oxygenase</fullName>
            <ecNumber evidence="6">1.14.99.50</ecNumber>
        </recommendedName>
        <alternativeName>
            <fullName evidence="6">Gamma-glutamyl hercynylcysteine S-oxide synthase</fullName>
        </alternativeName>
    </domain>
</protein>
<feature type="binding site" evidence="6">
    <location>
        <position position="961"/>
    </location>
    <ligand>
        <name>gamma-L-glutamyl-L-cysteine</name>
        <dbReference type="ChEBI" id="CHEBI:58173"/>
    </ligand>
</feature>
<dbReference type="NCBIfam" id="TIGR03440">
    <property type="entry name" value="egtB_TIGR03440"/>
    <property type="match status" value="1"/>
</dbReference>
<dbReference type="InterPro" id="IPR017806">
    <property type="entry name" value="EgtB"/>
</dbReference>
<organism evidence="10 11">
    <name type="scientific">Tomitella fengzijianii</name>
    <dbReference type="NCBI Taxonomy" id="2597660"/>
    <lineage>
        <taxon>Bacteria</taxon>
        <taxon>Bacillati</taxon>
        <taxon>Actinomycetota</taxon>
        <taxon>Actinomycetes</taxon>
        <taxon>Mycobacteriales</taxon>
        <taxon>Tomitella</taxon>
    </lineage>
</organism>
<dbReference type="AlphaFoldDB" id="A0A516X1W6"/>
<comment type="pathway">
    <text evidence="3 6">Amino-acid biosynthesis; ergothioneine biosynthesis.</text>
</comment>
<comment type="catalytic activity">
    <reaction evidence="4 5">
        <text>L-cysteine + L-glutamate + ATP = gamma-L-glutamyl-L-cysteine + ADP + phosphate + H(+)</text>
        <dbReference type="Rhea" id="RHEA:13285"/>
        <dbReference type="ChEBI" id="CHEBI:15378"/>
        <dbReference type="ChEBI" id="CHEBI:29985"/>
        <dbReference type="ChEBI" id="CHEBI:30616"/>
        <dbReference type="ChEBI" id="CHEBI:35235"/>
        <dbReference type="ChEBI" id="CHEBI:43474"/>
        <dbReference type="ChEBI" id="CHEBI:58173"/>
        <dbReference type="ChEBI" id="CHEBI:456216"/>
        <dbReference type="EC" id="6.3.2.2"/>
    </reaction>
</comment>
<dbReference type="EC" id="1.14.99.50" evidence="6"/>
<dbReference type="PANTHER" id="PTHR23150">
    <property type="entry name" value="SULFATASE MODIFYING FACTOR 1, 2"/>
    <property type="match status" value="1"/>
</dbReference>
<feature type="compositionally biased region" description="Polar residues" evidence="7">
    <location>
        <begin position="32"/>
        <end position="45"/>
    </location>
</feature>
<feature type="binding site" evidence="6">
    <location>
        <position position="554"/>
    </location>
    <ligand>
        <name>Fe cation</name>
        <dbReference type="ChEBI" id="CHEBI:24875"/>
    </ligand>
</feature>
<dbReference type="GO" id="GO:0005524">
    <property type="term" value="F:ATP binding"/>
    <property type="evidence" value="ECO:0007669"/>
    <property type="project" value="UniProtKB-UniRule"/>
</dbReference>
<keyword evidence="1 6" id="KW-0560">Oxidoreductase</keyword>
<dbReference type="EMBL" id="CP041765">
    <property type="protein sequence ID" value="QDQ97068.1"/>
    <property type="molecule type" value="Genomic_DNA"/>
</dbReference>
<accession>A0A516X1W6</accession>
<dbReference type="KEGG" id="toy:FO059_06625"/>